<organism evidence="2 3">
    <name type="scientific">Drosophila rubida</name>
    <dbReference type="NCBI Taxonomy" id="30044"/>
    <lineage>
        <taxon>Eukaryota</taxon>
        <taxon>Metazoa</taxon>
        <taxon>Ecdysozoa</taxon>
        <taxon>Arthropoda</taxon>
        <taxon>Hexapoda</taxon>
        <taxon>Insecta</taxon>
        <taxon>Pterygota</taxon>
        <taxon>Neoptera</taxon>
        <taxon>Endopterygota</taxon>
        <taxon>Diptera</taxon>
        <taxon>Brachycera</taxon>
        <taxon>Muscomorpha</taxon>
        <taxon>Ephydroidea</taxon>
        <taxon>Drosophilidae</taxon>
        <taxon>Drosophila</taxon>
    </lineage>
</organism>
<keyword evidence="3" id="KW-1185">Reference proteome</keyword>
<feature type="region of interest" description="Disordered" evidence="1">
    <location>
        <begin position="175"/>
        <end position="218"/>
    </location>
</feature>
<reference evidence="2" key="1">
    <citation type="journal article" date="2021" name="Mol. Ecol. Resour.">
        <title>Phylogenomic analyses of the genus Drosophila reveals genomic signals of climate adaptation.</title>
        <authorList>
            <person name="Li F."/>
            <person name="Rane R.V."/>
            <person name="Luria V."/>
            <person name="Xiong Z."/>
            <person name="Chen J."/>
            <person name="Li Z."/>
            <person name="Catullo R.A."/>
            <person name="Griffin P.C."/>
            <person name="Schiffer M."/>
            <person name="Pearce S."/>
            <person name="Lee S.F."/>
            <person name="McElroy K."/>
            <person name="Stocker A."/>
            <person name="Shirriffs J."/>
            <person name="Cockerell F."/>
            <person name="Coppin C."/>
            <person name="Sgro C.M."/>
            <person name="Karger A."/>
            <person name="Cain J.W."/>
            <person name="Weber J.A."/>
            <person name="Santpere G."/>
            <person name="Kirschner M.W."/>
            <person name="Hoffmann A.A."/>
            <person name="Oakeshott J.G."/>
            <person name="Zhang G."/>
        </authorList>
    </citation>
    <scope>NUCLEOTIDE SEQUENCE</scope>
    <source>
        <strain evidence="2">BGI-SZ-2011g</strain>
    </source>
</reference>
<gene>
    <name evidence="2" type="ORF">KR093_005733</name>
</gene>
<name>A0AAD4PNH3_9MUSC</name>
<dbReference type="AlphaFoldDB" id="A0AAD4PNH3"/>
<dbReference type="Pfam" id="PF07145">
    <property type="entry name" value="PAM2"/>
    <property type="match status" value="1"/>
</dbReference>
<evidence type="ECO:0000313" key="3">
    <source>
        <dbReference type="Proteomes" id="UP001200034"/>
    </source>
</evidence>
<proteinExistence type="predicted"/>
<dbReference type="EMBL" id="JAJJHW010001127">
    <property type="protein sequence ID" value="KAH8377492.1"/>
    <property type="molecule type" value="Genomic_DNA"/>
</dbReference>
<dbReference type="InterPro" id="IPR009818">
    <property type="entry name" value="PAM2_motif"/>
</dbReference>
<dbReference type="Proteomes" id="UP001200034">
    <property type="component" value="Unassembled WGS sequence"/>
</dbReference>
<evidence type="ECO:0000256" key="1">
    <source>
        <dbReference type="SAM" id="MobiDB-lite"/>
    </source>
</evidence>
<comment type="caution">
    <text evidence="2">The sequence shown here is derived from an EMBL/GenBank/DDBJ whole genome shotgun (WGS) entry which is preliminary data.</text>
</comment>
<feature type="compositionally biased region" description="Low complexity" evidence="1">
    <location>
        <begin position="180"/>
        <end position="197"/>
    </location>
</feature>
<sequence>MENRSERKQELPCKSMLNLLLPSEFEAESSLNPLASEFVPSYLKNETPKMNANRMKSETTSTTTLGHHEVVGDASYLHAQRQLFELLHQLGNKLMPLKAINVNLTPDGHGVNVQFQGEPGPLAKQILNEPLCQNATVHLEMSERSFMPRRLPNVLAANFMTRMGDVLNDKMAWSDQADDTNSSSTVATTNSINSNATKLENQDKRVKPSTLSPSPAATDIIKSHKLIPSSSGSNMVAKKQLETPPNVAGSVAQTMRAKPSQFSKVSAPRSVGNRLKAVNSKSETRQRPGIVKLDAQHE</sequence>
<protein>
    <submittedName>
        <fullName evidence="2">Uncharacterized protein</fullName>
    </submittedName>
</protein>
<feature type="region of interest" description="Disordered" evidence="1">
    <location>
        <begin position="255"/>
        <end position="298"/>
    </location>
</feature>
<accession>A0AAD4PNH3</accession>
<evidence type="ECO:0000313" key="2">
    <source>
        <dbReference type="EMBL" id="KAH8377492.1"/>
    </source>
</evidence>